<evidence type="ECO:0000313" key="3">
    <source>
        <dbReference type="Proteomes" id="UP000002714"/>
    </source>
</evidence>
<evidence type="ECO:0000313" key="2">
    <source>
        <dbReference type="EMBL" id="ABB44089.1"/>
    </source>
</evidence>
<feature type="compositionally biased region" description="Basic and acidic residues" evidence="1">
    <location>
        <begin position="22"/>
        <end position="45"/>
    </location>
</feature>
<accession>Q30SE2</accession>
<dbReference type="RefSeq" id="WP_011372442.1">
    <property type="nucleotide sequence ID" value="NC_007575.1"/>
</dbReference>
<dbReference type="KEGG" id="tdn:Suden_0810"/>
<dbReference type="Proteomes" id="UP000002714">
    <property type="component" value="Chromosome"/>
</dbReference>
<sequence>MEIVLIAIIGIIGLMIFTSGEDSSKNEVASKKSDSDDENFHRDDEASSFSSSDDDSSSAHFINPASGAPMIDEGTCGLDTLGNSYGNDDIFENTDTHSEF</sequence>
<dbReference type="AlphaFoldDB" id="Q30SE2"/>
<organism evidence="2 3">
    <name type="scientific">Sulfurimonas denitrificans (strain ATCC 33889 / DSM 1251)</name>
    <name type="common">Thiomicrospira denitrificans (strain ATCC 33889 / DSM 1251)</name>
    <dbReference type="NCBI Taxonomy" id="326298"/>
    <lineage>
        <taxon>Bacteria</taxon>
        <taxon>Pseudomonadati</taxon>
        <taxon>Campylobacterota</taxon>
        <taxon>Epsilonproteobacteria</taxon>
        <taxon>Campylobacterales</taxon>
        <taxon>Sulfurimonadaceae</taxon>
        <taxon>Sulfurimonas</taxon>
    </lineage>
</organism>
<proteinExistence type="predicted"/>
<dbReference type="EMBL" id="CP000153">
    <property type="protein sequence ID" value="ABB44089.1"/>
    <property type="molecule type" value="Genomic_DNA"/>
</dbReference>
<name>Q30SE2_SULDN</name>
<gene>
    <name evidence="2" type="ordered locus">Suden_0810</name>
</gene>
<evidence type="ECO:0000256" key="1">
    <source>
        <dbReference type="SAM" id="MobiDB-lite"/>
    </source>
</evidence>
<reference evidence="2 3" key="1">
    <citation type="journal article" date="2008" name="Appl. Environ. Microbiol.">
        <title>Genome of the epsilonproteobacterial chemolithoautotroph Sulfurimonas denitrificans.</title>
        <authorList>
            <person name="Sievert S.M."/>
            <person name="Scott K.M."/>
            <person name="Klotz M.G."/>
            <person name="Chain P.S.G."/>
            <person name="Hauser L.J."/>
            <person name="Hemp J."/>
            <person name="Huegler M."/>
            <person name="Land M."/>
            <person name="Lapidus A."/>
            <person name="Larimer F.W."/>
            <person name="Lucas S."/>
            <person name="Malfatti S.A."/>
            <person name="Meyer F."/>
            <person name="Paulsen I.T."/>
            <person name="Ren Q."/>
            <person name="Simon J."/>
            <person name="Bailey K."/>
            <person name="Diaz E."/>
            <person name="Fitzpatrick K.A."/>
            <person name="Glover B."/>
            <person name="Gwatney N."/>
            <person name="Korajkic A."/>
            <person name="Long A."/>
            <person name="Mobberley J.M."/>
            <person name="Pantry S.N."/>
            <person name="Pazder G."/>
            <person name="Peterson S."/>
            <person name="Quintanilla J.D."/>
            <person name="Sprinkle R."/>
            <person name="Stephens J."/>
            <person name="Thomas P."/>
            <person name="Vaughn R."/>
            <person name="Weber M.J."/>
            <person name="Wooten L.L."/>
        </authorList>
    </citation>
    <scope>NUCLEOTIDE SEQUENCE [LARGE SCALE GENOMIC DNA]</scope>
    <source>
        <strain evidence="3">ATCC 33889 / DSM 1251</strain>
    </source>
</reference>
<feature type="region of interest" description="Disordered" evidence="1">
    <location>
        <begin position="22"/>
        <end position="78"/>
    </location>
</feature>
<keyword evidence="3" id="KW-1185">Reference proteome</keyword>
<dbReference type="STRING" id="326298.Suden_0810"/>
<protein>
    <submittedName>
        <fullName evidence="2">Uncharacterized protein</fullName>
    </submittedName>
</protein>
<dbReference type="HOGENOM" id="CLU_2304591_0_0_7"/>